<dbReference type="OrthoDB" id="7874432at2"/>
<keyword evidence="3 6" id="KW-0812">Transmembrane</keyword>
<feature type="transmembrane region" description="Helical" evidence="6">
    <location>
        <begin position="124"/>
        <end position="144"/>
    </location>
</feature>
<comment type="subcellular location">
    <subcellularLocation>
        <location evidence="1">Cell membrane</location>
        <topology evidence="1">Multi-pass membrane protein</topology>
    </subcellularLocation>
</comment>
<evidence type="ECO:0000256" key="5">
    <source>
        <dbReference type="ARBA" id="ARBA00023136"/>
    </source>
</evidence>
<evidence type="ECO:0000256" key="3">
    <source>
        <dbReference type="ARBA" id="ARBA00022692"/>
    </source>
</evidence>
<feature type="transmembrane region" description="Helical" evidence="6">
    <location>
        <begin position="23"/>
        <end position="44"/>
    </location>
</feature>
<reference evidence="8" key="1">
    <citation type="submission" date="2016-10" db="EMBL/GenBank/DDBJ databases">
        <authorList>
            <person name="Varghese N."/>
            <person name="Submissions S."/>
        </authorList>
    </citation>
    <scope>NUCLEOTIDE SEQUENCE [LARGE SCALE GENOMIC DNA]</scope>
    <source>
        <strain evidence="8">DSM 26893</strain>
    </source>
</reference>
<evidence type="ECO:0000256" key="4">
    <source>
        <dbReference type="ARBA" id="ARBA00022989"/>
    </source>
</evidence>
<name>A0A1H8GPX1_9RHOB</name>
<accession>A0A1H8GPX1</accession>
<dbReference type="Pfam" id="PF06146">
    <property type="entry name" value="PsiE"/>
    <property type="match status" value="1"/>
</dbReference>
<proteinExistence type="predicted"/>
<dbReference type="InterPro" id="IPR020948">
    <property type="entry name" value="P_starv_induced_PsiE-like"/>
</dbReference>
<evidence type="ECO:0000256" key="2">
    <source>
        <dbReference type="ARBA" id="ARBA00022475"/>
    </source>
</evidence>
<sequence length="155" mass="16836">MADKGAEESRSPVLRAYGWFERLVSGVILIGMMMVVLLAVYSFLRTVIGVTLAENAELDYVQFQTLFDRVLAAVIAVELAHSIRQMVLGDHGFGQLRTVITIGMLAVVRKLIVLEVDNATGSFLMGIAAAVLALALGLVAIRWIEDRRSTLSDSG</sequence>
<dbReference type="Proteomes" id="UP000199372">
    <property type="component" value="Unassembled WGS sequence"/>
</dbReference>
<keyword evidence="4 6" id="KW-1133">Transmembrane helix</keyword>
<keyword evidence="8" id="KW-1185">Reference proteome</keyword>
<organism evidence="7 8">
    <name type="scientific">Palleronia pelagia</name>
    <dbReference type="NCBI Taxonomy" id="387096"/>
    <lineage>
        <taxon>Bacteria</taxon>
        <taxon>Pseudomonadati</taxon>
        <taxon>Pseudomonadota</taxon>
        <taxon>Alphaproteobacteria</taxon>
        <taxon>Rhodobacterales</taxon>
        <taxon>Roseobacteraceae</taxon>
        <taxon>Palleronia</taxon>
    </lineage>
</organism>
<evidence type="ECO:0000256" key="1">
    <source>
        <dbReference type="ARBA" id="ARBA00004651"/>
    </source>
</evidence>
<dbReference type="RefSeq" id="WP_091845395.1">
    <property type="nucleotide sequence ID" value="NZ_FOCM01000004.1"/>
</dbReference>
<evidence type="ECO:0000313" key="8">
    <source>
        <dbReference type="Proteomes" id="UP000199372"/>
    </source>
</evidence>
<dbReference type="EMBL" id="FOCM01000004">
    <property type="protein sequence ID" value="SEN45845.1"/>
    <property type="molecule type" value="Genomic_DNA"/>
</dbReference>
<dbReference type="AlphaFoldDB" id="A0A1H8GPX1"/>
<keyword evidence="2" id="KW-1003">Cell membrane</keyword>
<protein>
    <submittedName>
        <fullName evidence="7">Phosphate-starvation-inducible E</fullName>
    </submittedName>
</protein>
<evidence type="ECO:0000256" key="6">
    <source>
        <dbReference type="SAM" id="Phobius"/>
    </source>
</evidence>
<gene>
    <name evidence="7" type="ORF">SAMN04488011_104159</name>
</gene>
<dbReference type="GO" id="GO:0005886">
    <property type="term" value="C:plasma membrane"/>
    <property type="evidence" value="ECO:0007669"/>
    <property type="project" value="UniProtKB-SubCell"/>
</dbReference>
<evidence type="ECO:0000313" key="7">
    <source>
        <dbReference type="EMBL" id="SEN45845.1"/>
    </source>
</evidence>
<keyword evidence="5 6" id="KW-0472">Membrane</keyword>